<dbReference type="InterPro" id="IPR000182">
    <property type="entry name" value="GNAT_dom"/>
</dbReference>
<gene>
    <name evidence="4" type="ORF">ACFFFU_13780</name>
</gene>
<dbReference type="SUPFAM" id="SSF55729">
    <property type="entry name" value="Acyl-CoA N-acyltransferases (Nat)"/>
    <property type="match status" value="1"/>
</dbReference>
<dbReference type="EMBL" id="JBHLTF010000033">
    <property type="protein sequence ID" value="MFC0718797.1"/>
    <property type="molecule type" value="Genomic_DNA"/>
</dbReference>
<name>A0ABV6T0S3_9GAMM</name>
<comment type="caution">
    <text evidence="4">The sequence shown here is derived from an EMBL/GenBank/DDBJ whole genome shotgun (WGS) entry which is preliminary data.</text>
</comment>
<dbReference type="InterPro" id="IPR016181">
    <property type="entry name" value="Acyl_CoA_acyltransferase"/>
</dbReference>
<dbReference type="PANTHER" id="PTHR43877:SF2">
    <property type="entry name" value="AMINOALKYLPHOSPHONATE N-ACETYLTRANSFERASE-RELATED"/>
    <property type="match status" value="1"/>
</dbReference>
<keyword evidence="5" id="KW-1185">Reference proteome</keyword>
<dbReference type="InterPro" id="IPR050832">
    <property type="entry name" value="Bact_Acetyltransf"/>
</dbReference>
<proteinExistence type="predicted"/>
<sequence length="157" mass="17300">MSAAPALALRPVRHGELPELLDMLRRFYVEDRIPLDEPRVRRGLEQLLADAALGAVLFAEAEGERVGYLVLGWCFSIEQGGRHVLVDELYLEPAARGRGLGAALLAAACDWARGQGAEVARLEVNRHNPRAKALYLRHGFRDDDRDILSLAFAGDST</sequence>
<dbReference type="Proteomes" id="UP001589898">
    <property type="component" value="Unassembled WGS sequence"/>
</dbReference>
<accession>A0ABV6T0S3</accession>
<evidence type="ECO:0000313" key="5">
    <source>
        <dbReference type="Proteomes" id="UP001589898"/>
    </source>
</evidence>
<protein>
    <submittedName>
        <fullName evidence="4">GNAT family N-acetyltransferase</fullName>
        <ecNumber evidence="4">2.3.-.-</ecNumber>
    </submittedName>
</protein>
<dbReference type="RefSeq" id="WP_229823037.1">
    <property type="nucleotide sequence ID" value="NZ_BMZT01000002.1"/>
</dbReference>
<dbReference type="Gene3D" id="3.40.630.30">
    <property type="match status" value="1"/>
</dbReference>
<evidence type="ECO:0000259" key="3">
    <source>
        <dbReference type="PROSITE" id="PS51186"/>
    </source>
</evidence>
<dbReference type="Pfam" id="PF00583">
    <property type="entry name" value="Acetyltransf_1"/>
    <property type="match status" value="1"/>
</dbReference>
<keyword evidence="2 4" id="KW-0012">Acyltransferase</keyword>
<dbReference type="PANTHER" id="PTHR43877">
    <property type="entry name" value="AMINOALKYLPHOSPHONATE N-ACETYLTRANSFERASE-RELATED-RELATED"/>
    <property type="match status" value="1"/>
</dbReference>
<evidence type="ECO:0000256" key="2">
    <source>
        <dbReference type="ARBA" id="ARBA00023315"/>
    </source>
</evidence>
<dbReference type="PROSITE" id="PS51186">
    <property type="entry name" value="GNAT"/>
    <property type="match status" value="1"/>
</dbReference>
<evidence type="ECO:0000313" key="4">
    <source>
        <dbReference type="EMBL" id="MFC0718797.1"/>
    </source>
</evidence>
<keyword evidence="1 4" id="KW-0808">Transferase</keyword>
<organism evidence="4 5">
    <name type="scientific">Luteimonas padinae</name>
    <dbReference type="NCBI Taxonomy" id="1714359"/>
    <lineage>
        <taxon>Bacteria</taxon>
        <taxon>Pseudomonadati</taxon>
        <taxon>Pseudomonadota</taxon>
        <taxon>Gammaproteobacteria</taxon>
        <taxon>Lysobacterales</taxon>
        <taxon>Lysobacteraceae</taxon>
        <taxon>Luteimonas</taxon>
    </lineage>
</organism>
<feature type="domain" description="N-acetyltransferase" evidence="3">
    <location>
        <begin position="7"/>
        <end position="157"/>
    </location>
</feature>
<reference evidence="4 5" key="1">
    <citation type="submission" date="2024-09" db="EMBL/GenBank/DDBJ databases">
        <authorList>
            <person name="Sun Q."/>
            <person name="Mori K."/>
        </authorList>
    </citation>
    <scope>NUCLEOTIDE SEQUENCE [LARGE SCALE GENOMIC DNA]</scope>
    <source>
        <strain evidence="4 5">KCTC 52403</strain>
    </source>
</reference>
<dbReference type="EC" id="2.3.-.-" evidence="4"/>
<dbReference type="GO" id="GO:0016746">
    <property type="term" value="F:acyltransferase activity"/>
    <property type="evidence" value="ECO:0007669"/>
    <property type="project" value="UniProtKB-KW"/>
</dbReference>
<evidence type="ECO:0000256" key="1">
    <source>
        <dbReference type="ARBA" id="ARBA00022679"/>
    </source>
</evidence>